<name>A0A6C0IDB1_9ZZZZ</name>
<sequence>MSNKIISVAPANGPLNQKTTITLGFQNPLQGKINAIYFNINGTDASGTDVSGTATDVSGNLTQVQVNAPIEMGVIPIIAPITVAATTTDASGNPVQYTFGGESFTYGGGDVLILTGKNVTNDYLSIISPTLSLGQSSTNTPIVKDLARTYILSGDGKYIKVIYSFKLLAALLDSAPTANSSTSTTIFQMQVQTYNNSNGDYIVNAEVQTLGNSTKSPTYDTVVTANGTSGLIYFPVTNFFSVTSPGAPYTITLMLTKVD</sequence>
<dbReference type="AlphaFoldDB" id="A0A6C0IDB1"/>
<reference evidence="1" key="1">
    <citation type="journal article" date="2020" name="Nature">
        <title>Giant virus diversity and host interactions through global metagenomics.</title>
        <authorList>
            <person name="Schulz F."/>
            <person name="Roux S."/>
            <person name="Paez-Espino D."/>
            <person name="Jungbluth S."/>
            <person name="Walsh D.A."/>
            <person name="Denef V.J."/>
            <person name="McMahon K.D."/>
            <person name="Konstantinidis K.T."/>
            <person name="Eloe-Fadrosh E.A."/>
            <person name="Kyrpides N.C."/>
            <person name="Woyke T."/>
        </authorList>
    </citation>
    <scope>NUCLEOTIDE SEQUENCE</scope>
    <source>
        <strain evidence="1">GVMAG-M-3300023184-71</strain>
    </source>
</reference>
<accession>A0A6C0IDB1</accession>
<organism evidence="1">
    <name type="scientific">viral metagenome</name>
    <dbReference type="NCBI Taxonomy" id="1070528"/>
    <lineage>
        <taxon>unclassified sequences</taxon>
        <taxon>metagenomes</taxon>
        <taxon>organismal metagenomes</taxon>
    </lineage>
</organism>
<dbReference type="EMBL" id="MN740156">
    <property type="protein sequence ID" value="QHT90610.1"/>
    <property type="molecule type" value="Genomic_DNA"/>
</dbReference>
<protein>
    <submittedName>
        <fullName evidence="1">Uncharacterized protein</fullName>
    </submittedName>
</protein>
<proteinExistence type="predicted"/>
<evidence type="ECO:0000313" key="1">
    <source>
        <dbReference type="EMBL" id="QHT90610.1"/>
    </source>
</evidence>